<dbReference type="Gene3D" id="3.30.70.3190">
    <property type="match status" value="1"/>
</dbReference>
<dbReference type="RefSeq" id="XP_009034816.1">
    <property type="nucleotide sequence ID" value="XM_009036568.1"/>
</dbReference>
<dbReference type="GO" id="GO:0031119">
    <property type="term" value="P:tRNA pseudouridine synthesis"/>
    <property type="evidence" value="ECO:0007669"/>
    <property type="project" value="TreeGrafter"/>
</dbReference>
<dbReference type="KEGG" id="aaf:AURANDRAFT_23737"/>
<dbReference type="FunFam" id="3.30.70.3190:FF:000001">
    <property type="entry name" value="tRNA pseudouridine synthase Pus10"/>
    <property type="match status" value="1"/>
</dbReference>
<dbReference type="InterPro" id="IPR048741">
    <property type="entry name" value="Pus10-like_C"/>
</dbReference>
<dbReference type="SUPFAM" id="SSF55120">
    <property type="entry name" value="Pseudouridine synthase"/>
    <property type="match status" value="1"/>
</dbReference>
<keyword evidence="3" id="KW-0819">tRNA processing</keyword>
<dbReference type="EMBL" id="GL833124">
    <property type="protein sequence ID" value="EGB09965.1"/>
    <property type="molecule type" value="Genomic_DNA"/>
</dbReference>
<dbReference type="Pfam" id="PF21238">
    <property type="entry name" value="Pus10_C"/>
    <property type="match status" value="1"/>
</dbReference>
<dbReference type="InParanoid" id="F0Y3K3"/>
<gene>
    <name evidence="6" type="ORF">AURANDRAFT_23737</name>
</gene>
<dbReference type="GO" id="GO:0160148">
    <property type="term" value="F:tRNA pseudouridine(55) synthase activity"/>
    <property type="evidence" value="ECO:0007669"/>
    <property type="project" value="UniProtKB-EC"/>
</dbReference>
<dbReference type="EC" id="5.4.99.25" evidence="2"/>
<name>F0Y3K3_AURAN</name>
<evidence type="ECO:0000256" key="1">
    <source>
        <dbReference type="ARBA" id="ARBA00009652"/>
    </source>
</evidence>
<evidence type="ECO:0000256" key="3">
    <source>
        <dbReference type="ARBA" id="ARBA00022694"/>
    </source>
</evidence>
<dbReference type="OrthoDB" id="271937at2759"/>
<dbReference type="PANTHER" id="PTHR21568:SF0">
    <property type="entry name" value="TRNA PSEUDOURIDINE SYNTHASE PUS10"/>
    <property type="match status" value="1"/>
</dbReference>
<dbReference type="InterPro" id="IPR039894">
    <property type="entry name" value="Pus10-like"/>
</dbReference>
<dbReference type="GO" id="GO:0003723">
    <property type="term" value="F:RNA binding"/>
    <property type="evidence" value="ECO:0007669"/>
    <property type="project" value="InterPro"/>
</dbReference>
<evidence type="ECO:0000313" key="6">
    <source>
        <dbReference type="EMBL" id="EGB09965.1"/>
    </source>
</evidence>
<dbReference type="GeneID" id="20219803"/>
<comment type="similarity">
    <text evidence="1">Belongs to the pseudouridine synthase Pus10 family.</text>
</comment>
<evidence type="ECO:0000256" key="2">
    <source>
        <dbReference type="ARBA" id="ARBA00012787"/>
    </source>
</evidence>
<evidence type="ECO:0000259" key="5">
    <source>
        <dbReference type="Pfam" id="PF21238"/>
    </source>
</evidence>
<keyword evidence="4" id="KW-0413">Isomerase</keyword>
<dbReference type="eggNOG" id="KOG2364">
    <property type="taxonomic scope" value="Eukaryota"/>
</dbReference>
<keyword evidence="7" id="KW-1185">Reference proteome</keyword>
<feature type="domain" description="Pus10-like C-terminal" evidence="5">
    <location>
        <begin position="1"/>
        <end position="175"/>
    </location>
</feature>
<evidence type="ECO:0000256" key="4">
    <source>
        <dbReference type="ARBA" id="ARBA00023235"/>
    </source>
</evidence>
<dbReference type="Proteomes" id="UP000002729">
    <property type="component" value="Unassembled WGS sequence"/>
</dbReference>
<dbReference type="PANTHER" id="PTHR21568">
    <property type="entry name" value="TRNA PSEUDOURIDINE SYNTHASE PUS10"/>
    <property type="match status" value="1"/>
</dbReference>
<evidence type="ECO:0000313" key="7">
    <source>
        <dbReference type="Proteomes" id="UP000002729"/>
    </source>
</evidence>
<reference evidence="6 7" key="1">
    <citation type="journal article" date="2011" name="Proc. Natl. Acad. Sci. U.S.A.">
        <title>Niche of harmful alga Aureococcus anophagefferens revealed through ecogenomics.</title>
        <authorList>
            <person name="Gobler C.J."/>
            <person name="Berry D.L."/>
            <person name="Dyhrman S.T."/>
            <person name="Wilhelm S.W."/>
            <person name="Salamov A."/>
            <person name="Lobanov A.V."/>
            <person name="Zhang Y."/>
            <person name="Collier J.L."/>
            <person name="Wurch L.L."/>
            <person name="Kustka A.B."/>
            <person name="Dill B.D."/>
            <person name="Shah M."/>
            <person name="VerBerkmoes N.C."/>
            <person name="Kuo A."/>
            <person name="Terry A."/>
            <person name="Pangilinan J."/>
            <person name="Lindquist E.A."/>
            <person name="Lucas S."/>
            <person name="Paulsen I.T."/>
            <person name="Hattenrath-Lehmann T.K."/>
            <person name="Talmage S.C."/>
            <person name="Walker E.A."/>
            <person name="Koch F."/>
            <person name="Burson A.M."/>
            <person name="Marcoval M.A."/>
            <person name="Tang Y.Z."/>
            <person name="Lecleir G.R."/>
            <person name="Coyne K.J."/>
            <person name="Berg G.M."/>
            <person name="Bertrand E.M."/>
            <person name="Saito M.A."/>
            <person name="Gladyshev V.N."/>
            <person name="Grigoriev I.V."/>
        </authorList>
    </citation>
    <scope>NUCLEOTIDE SEQUENCE [LARGE SCALE GENOMIC DNA]</scope>
    <source>
        <strain evidence="7">CCMP 1984</strain>
    </source>
</reference>
<dbReference type="InterPro" id="IPR020103">
    <property type="entry name" value="PsdUridine_synth_cat_dom_sf"/>
</dbReference>
<sequence>MLGGGRPAYALLENARAFRVAGDVAAAFAERVAARARALGAPVELRRAALGDRAEAAAVNASAETKTKTYACVVWCARDLTARDVATCDRRDFDVAQKTPVRVMHSRSLAVREKRVHELSLRRLNGRFAVLTIVTSAGMYIKEFVHGDLGRTEPSLASMLGARADILQLDVLDVEDAGLDP</sequence>
<protein>
    <recommendedName>
        <fullName evidence="2">tRNA pseudouridine(55) synthase</fullName>
        <ecNumber evidence="2">5.4.99.25</ecNumber>
    </recommendedName>
</protein>
<accession>F0Y3K3</accession>
<proteinExistence type="inferred from homology"/>
<organism evidence="7">
    <name type="scientific">Aureococcus anophagefferens</name>
    <name type="common">Harmful bloom alga</name>
    <dbReference type="NCBI Taxonomy" id="44056"/>
    <lineage>
        <taxon>Eukaryota</taxon>
        <taxon>Sar</taxon>
        <taxon>Stramenopiles</taxon>
        <taxon>Ochrophyta</taxon>
        <taxon>Pelagophyceae</taxon>
        <taxon>Pelagomonadales</taxon>
        <taxon>Pelagomonadaceae</taxon>
        <taxon>Aureococcus</taxon>
    </lineage>
</organism>
<dbReference type="AlphaFoldDB" id="F0Y3K3"/>